<feature type="binding site" evidence="8">
    <location>
        <position position="90"/>
    </location>
    <ligand>
        <name>ATP</name>
        <dbReference type="ChEBI" id="CHEBI:30616"/>
    </ligand>
</feature>
<protein>
    <recommendedName>
        <fullName evidence="8">Protein nucleotidyltransferase YdiU</fullName>
        <ecNumber evidence="8">2.7.7.-</ecNumber>
    </recommendedName>
    <alternativeName>
        <fullName evidence="8">Protein adenylyltransferase YdiU</fullName>
        <ecNumber evidence="8">2.7.7.108</ecNumber>
    </alternativeName>
    <alternativeName>
        <fullName evidence="8">Protein uridylyltransferase YdiU</fullName>
        <ecNumber evidence="8">2.7.7.-</ecNumber>
    </alternativeName>
</protein>
<feature type="binding site" evidence="8">
    <location>
        <position position="124"/>
    </location>
    <ligand>
        <name>ATP</name>
        <dbReference type="ChEBI" id="CHEBI:30616"/>
    </ligand>
</feature>
<dbReference type="RefSeq" id="WP_142904233.1">
    <property type="nucleotide sequence ID" value="NZ_ML660092.1"/>
</dbReference>
<evidence type="ECO:0000256" key="6">
    <source>
        <dbReference type="ARBA" id="ARBA00022840"/>
    </source>
</evidence>
<comment type="catalytic activity">
    <reaction evidence="8">
        <text>L-tyrosyl-[protein] + UTP = O-(5'-uridylyl)-L-tyrosyl-[protein] + diphosphate</text>
        <dbReference type="Rhea" id="RHEA:83887"/>
        <dbReference type="Rhea" id="RHEA-COMP:10136"/>
        <dbReference type="Rhea" id="RHEA-COMP:20238"/>
        <dbReference type="ChEBI" id="CHEBI:33019"/>
        <dbReference type="ChEBI" id="CHEBI:46398"/>
        <dbReference type="ChEBI" id="CHEBI:46858"/>
        <dbReference type="ChEBI" id="CHEBI:90602"/>
    </reaction>
</comment>
<comment type="catalytic activity">
    <reaction evidence="8">
        <text>L-seryl-[protein] + UTP = O-(5'-uridylyl)-L-seryl-[protein] + diphosphate</text>
        <dbReference type="Rhea" id="RHEA:64604"/>
        <dbReference type="Rhea" id="RHEA-COMP:9863"/>
        <dbReference type="Rhea" id="RHEA-COMP:16635"/>
        <dbReference type="ChEBI" id="CHEBI:29999"/>
        <dbReference type="ChEBI" id="CHEBI:33019"/>
        <dbReference type="ChEBI" id="CHEBI:46398"/>
        <dbReference type="ChEBI" id="CHEBI:156051"/>
    </reaction>
</comment>
<comment type="catalytic activity">
    <reaction evidence="8">
        <text>L-seryl-[protein] + ATP = 3-O-(5'-adenylyl)-L-seryl-[protein] + diphosphate</text>
        <dbReference type="Rhea" id="RHEA:58120"/>
        <dbReference type="Rhea" id="RHEA-COMP:9863"/>
        <dbReference type="Rhea" id="RHEA-COMP:15073"/>
        <dbReference type="ChEBI" id="CHEBI:29999"/>
        <dbReference type="ChEBI" id="CHEBI:30616"/>
        <dbReference type="ChEBI" id="CHEBI:33019"/>
        <dbReference type="ChEBI" id="CHEBI:142516"/>
        <dbReference type="EC" id="2.7.7.108"/>
    </reaction>
</comment>
<dbReference type="HAMAP" id="MF_00692">
    <property type="entry name" value="SelO"/>
    <property type="match status" value="1"/>
</dbReference>
<feature type="binding site" evidence="8">
    <location>
        <position position="182"/>
    </location>
    <ligand>
        <name>ATP</name>
        <dbReference type="ChEBI" id="CHEBI:30616"/>
    </ligand>
</feature>
<feature type="binding site" evidence="8">
    <location>
        <position position="175"/>
    </location>
    <ligand>
        <name>ATP</name>
        <dbReference type="ChEBI" id="CHEBI:30616"/>
    </ligand>
</feature>
<dbReference type="InterPro" id="IPR003846">
    <property type="entry name" value="SelO"/>
</dbReference>
<evidence type="ECO:0000256" key="5">
    <source>
        <dbReference type="ARBA" id="ARBA00022741"/>
    </source>
</evidence>
<reference evidence="9 10" key="1">
    <citation type="submission" date="2019-06" db="EMBL/GenBank/DDBJ databases">
        <title>Whole genome sequence for Cellvibrionaceae sp. R142.</title>
        <authorList>
            <person name="Wang G."/>
        </authorList>
    </citation>
    <scope>NUCLEOTIDE SEQUENCE [LARGE SCALE GENOMIC DNA]</scope>
    <source>
        <strain evidence="9 10">R142</strain>
    </source>
</reference>
<feature type="binding site" evidence="8">
    <location>
        <position position="256"/>
    </location>
    <ligand>
        <name>Mg(2+)</name>
        <dbReference type="ChEBI" id="CHEBI:18420"/>
    </ligand>
</feature>
<comment type="cofactor">
    <cofactor evidence="8">
        <name>Mg(2+)</name>
        <dbReference type="ChEBI" id="CHEBI:18420"/>
    </cofactor>
    <cofactor evidence="8">
        <name>Mn(2+)</name>
        <dbReference type="ChEBI" id="CHEBI:29035"/>
    </cofactor>
</comment>
<evidence type="ECO:0000256" key="8">
    <source>
        <dbReference type="HAMAP-Rule" id="MF_00692"/>
    </source>
</evidence>
<keyword evidence="10" id="KW-1185">Reference proteome</keyword>
<dbReference type="EC" id="2.7.7.-" evidence="8"/>
<keyword evidence="5 8" id="KW-0547">Nucleotide-binding</keyword>
<evidence type="ECO:0000313" key="9">
    <source>
        <dbReference type="EMBL" id="TQV80134.1"/>
    </source>
</evidence>
<dbReference type="GO" id="GO:0070733">
    <property type="term" value="F:AMPylase activity"/>
    <property type="evidence" value="ECO:0007669"/>
    <property type="project" value="UniProtKB-EC"/>
</dbReference>
<dbReference type="OrthoDB" id="9776281at2"/>
<sequence>MNALQDLHYRNHFSRLGSHFFSYVQPDAFTRPHLVHTNDCGAALIGLDSAAFTSPAFLEYFSGRRNLPGCKPLAMVYAGHQFGVYNPQLGDGRGLLLGEVEGPGGLWDIHLKGAGQTPYSRNGDGRAVLRSSIREYLGSEALAGLGIPTTRALALIGGDEPVYRESVETGAMLVRLARSHVRFGSFEYFHYRHDYDAVKQLADYVIDRQFTDSHHAAAGHRDKYWQLLHAAVTNTAHLIAQWQAVGFCHGVMNTDNMSILGETFDFGPFAFMDDFEPGYICNHSDYQGRYAFEHQPGIGLWNLTALGHSLSSLLDTDAIKDALSHYEPTLTASYAELMRAKLGLATAQADDKVLCVELLDLLARQRVDYTRFFRALSHTDPTRPEAALLDLFDDREATGPWLQRYGQRLLCEEVPPAERQRRMLATNPKYILRNYLAQEAITAAAQGDFSHIDTLLRLLRHPFDEQPQMDNYARPPPHWGKHMPISCSS</sequence>
<evidence type="ECO:0000256" key="7">
    <source>
        <dbReference type="ARBA" id="ARBA00022842"/>
    </source>
</evidence>
<feature type="binding site" evidence="8">
    <location>
        <position position="93"/>
    </location>
    <ligand>
        <name>ATP</name>
        <dbReference type="ChEBI" id="CHEBI:30616"/>
    </ligand>
</feature>
<feature type="binding site" evidence="8">
    <location>
        <position position="265"/>
    </location>
    <ligand>
        <name>ATP</name>
        <dbReference type="ChEBI" id="CHEBI:30616"/>
    </ligand>
</feature>
<comment type="catalytic activity">
    <reaction evidence="8">
        <text>L-histidyl-[protein] + UTP = N(tele)-(5'-uridylyl)-L-histidyl-[protein] + diphosphate</text>
        <dbReference type="Rhea" id="RHEA:83891"/>
        <dbReference type="Rhea" id="RHEA-COMP:9745"/>
        <dbReference type="Rhea" id="RHEA-COMP:20239"/>
        <dbReference type="ChEBI" id="CHEBI:29979"/>
        <dbReference type="ChEBI" id="CHEBI:33019"/>
        <dbReference type="ChEBI" id="CHEBI:46398"/>
        <dbReference type="ChEBI" id="CHEBI:233474"/>
    </reaction>
</comment>
<evidence type="ECO:0000256" key="3">
    <source>
        <dbReference type="ARBA" id="ARBA00022695"/>
    </source>
</evidence>
<feature type="binding site" evidence="8">
    <location>
        <position position="125"/>
    </location>
    <ligand>
        <name>ATP</name>
        <dbReference type="ChEBI" id="CHEBI:30616"/>
    </ligand>
</feature>
<comment type="catalytic activity">
    <reaction evidence="8">
        <text>L-threonyl-[protein] + ATP = 3-O-(5'-adenylyl)-L-threonyl-[protein] + diphosphate</text>
        <dbReference type="Rhea" id="RHEA:54292"/>
        <dbReference type="Rhea" id="RHEA-COMP:11060"/>
        <dbReference type="Rhea" id="RHEA-COMP:13847"/>
        <dbReference type="ChEBI" id="CHEBI:30013"/>
        <dbReference type="ChEBI" id="CHEBI:30616"/>
        <dbReference type="ChEBI" id="CHEBI:33019"/>
        <dbReference type="ChEBI" id="CHEBI:138113"/>
        <dbReference type="EC" id="2.7.7.108"/>
    </reaction>
</comment>
<dbReference type="AlphaFoldDB" id="A0A545TSD3"/>
<proteinExistence type="inferred from homology"/>
<keyword evidence="6 8" id="KW-0067">ATP-binding</keyword>
<keyword evidence="7 8" id="KW-0460">Magnesium</keyword>
<gene>
    <name evidence="8" type="primary">ydiU</name>
    <name evidence="8" type="synonym">selO</name>
    <name evidence="9" type="ORF">FKG94_10730</name>
</gene>
<keyword evidence="4 8" id="KW-0479">Metal-binding</keyword>
<dbReference type="GO" id="GO:0000287">
    <property type="term" value="F:magnesium ion binding"/>
    <property type="evidence" value="ECO:0007669"/>
    <property type="project" value="UniProtKB-UniRule"/>
</dbReference>
<dbReference type="Proteomes" id="UP000319732">
    <property type="component" value="Unassembled WGS sequence"/>
</dbReference>
<evidence type="ECO:0000256" key="4">
    <source>
        <dbReference type="ARBA" id="ARBA00022723"/>
    </source>
</evidence>
<dbReference type="PANTHER" id="PTHR32057">
    <property type="entry name" value="PROTEIN ADENYLYLTRANSFERASE SELO, MITOCHONDRIAL"/>
    <property type="match status" value="1"/>
</dbReference>
<keyword evidence="3 8" id="KW-0548">Nucleotidyltransferase</keyword>
<evidence type="ECO:0000313" key="10">
    <source>
        <dbReference type="Proteomes" id="UP000319732"/>
    </source>
</evidence>
<dbReference type="GO" id="GO:0030145">
    <property type="term" value="F:manganese ion binding"/>
    <property type="evidence" value="ECO:0007669"/>
    <property type="project" value="UniProtKB-UniRule"/>
</dbReference>
<comment type="function">
    <text evidence="8">Nucleotidyltransferase involved in the post-translational modification of proteins. It can catalyze the addition of adenosine monophosphate (AMP) or uridine monophosphate (UMP) to a protein, resulting in modifications known as AMPylation and UMPylation.</text>
</comment>
<comment type="catalytic activity">
    <reaction evidence="8">
        <text>L-tyrosyl-[protein] + ATP = O-(5'-adenylyl)-L-tyrosyl-[protein] + diphosphate</text>
        <dbReference type="Rhea" id="RHEA:54288"/>
        <dbReference type="Rhea" id="RHEA-COMP:10136"/>
        <dbReference type="Rhea" id="RHEA-COMP:13846"/>
        <dbReference type="ChEBI" id="CHEBI:30616"/>
        <dbReference type="ChEBI" id="CHEBI:33019"/>
        <dbReference type="ChEBI" id="CHEBI:46858"/>
        <dbReference type="ChEBI" id="CHEBI:83624"/>
        <dbReference type="EC" id="2.7.7.108"/>
    </reaction>
</comment>
<name>A0A545TSD3_9GAMM</name>
<dbReference type="PANTHER" id="PTHR32057:SF14">
    <property type="entry name" value="PROTEIN ADENYLYLTRANSFERASE SELO, MITOCHONDRIAL"/>
    <property type="match status" value="1"/>
</dbReference>
<keyword evidence="8" id="KW-0464">Manganese</keyword>
<keyword evidence="2 8" id="KW-0808">Transferase</keyword>
<feature type="binding site" evidence="8">
    <location>
        <position position="112"/>
    </location>
    <ligand>
        <name>ATP</name>
        <dbReference type="ChEBI" id="CHEBI:30616"/>
    </ligand>
</feature>
<comment type="similarity">
    <text evidence="1 8">Belongs to the SELO family.</text>
</comment>
<accession>A0A545TSD3</accession>
<comment type="caution">
    <text evidence="9">The sequence shown here is derived from an EMBL/GenBank/DDBJ whole genome shotgun (WGS) entry which is preliminary data.</text>
</comment>
<dbReference type="EC" id="2.7.7.108" evidence="8"/>
<feature type="binding site" evidence="8">
    <location>
        <position position="265"/>
    </location>
    <ligand>
        <name>Mg(2+)</name>
        <dbReference type="ChEBI" id="CHEBI:18420"/>
    </ligand>
</feature>
<evidence type="ECO:0000256" key="1">
    <source>
        <dbReference type="ARBA" id="ARBA00009747"/>
    </source>
</evidence>
<feature type="binding site" evidence="8">
    <location>
        <position position="92"/>
    </location>
    <ligand>
        <name>ATP</name>
        <dbReference type="ChEBI" id="CHEBI:30616"/>
    </ligand>
</feature>
<evidence type="ECO:0000256" key="2">
    <source>
        <dbReference type="ARBA" id="ARBA00022679"/>
    </source>
</evidence>
<dbReference type="GO" id="GO:0005524">
    <property type="term" value="F:ATP binding"/>
    <property type="evidence" value="ECO:0007669"/>
    <property type="project" value="UniProtKB-UniRule"/>
</dbReference>
<feature type="active site" description="Proton acceptor" evidence="8">
    <location>
        <position position="255"/>
    </location>
</feature>
<organism evidence="9 10">
    <name type="scientific">Exilibacterium tricleocarpae</name>
    <dbReference type="NCBI Taxonomy" id="2591008"/>
    <lineage>
        <taxon>Bacteria</taxon>
        <taxon>Pseudomonadati</taxon>
        <taxon>Pseudomonadota</taxon>
        <taxon>Gammaproteobacteria</taxon>
        <taxon>Cellvibrionales</taxon>
        <taxon>Cellvibrionaceae</taxon>
        <taxon>Exilibacterium</taxon>
    </lineage>
</organism>
<dbReference type="Pfam" id="PF02696">
    <property type="entry name" value="SelO"/>
    <property type="match status" value="1"/>
</dbReference>
<dbReference type="EMBL" id="VHSG01000010">
    <property type="protein sequence ID" value="TQV80134.1"/>
    <property type="molecule type" value="Genomic_DNA"/>
</dbReference>
<dbReference type="NCBIfam" id="NF000658">
    <property type="entry name" value="PRK00029.1"/>
    <property type="match status" value="1"/>
</dbReference>